<keyword evidence="8" id="KW-1133">Transmembrane helix</keyword>
<proteinExistence type="predicted"/>
<feature type="compositionally biased region" description="Pro residues" evidence="7">
    <location>
        <begin position="279"/>
        <end position="288"/>
    </location>
</feature>
<feature type="domain" description="Protein kinase" evidence="9">
    <location>
        <begin position="1"/>
        <end position="271"/>
    </location>
</feature>
<feature type="transmembrane region" description="Helical" evidence="8">
    <location>
        <begin position="332"/>
        <end position="351"/>
    </location>
</feature>
<evidence type="ECO:0000256" key="3">
    <source>
        <dbReference type="ARBA" id="ARBA00022679"/>
    </source>
</evidence>
<dbReference type="InterPro" id="IPR000719">
    <property type="entry name" value="Prot_kinase_dom"/>
</dbReference>
<evidence type="ECO:0000256" key="7">
    <source>
        <dbReference type="SAM" id="MobiDB-lite"/>
    </source>
</evidence>
<keyword evidence="8" id="KW-0472">Membrane</keyword>
<dbReference type="Gene3D" id="1.10.510.10">
    <property type="entry name" value="Transferase(Phosphotransferase) domain 1"/>
    <property type="match status" value="1"/>
</dbReference>
<dbReference type="RefSeq" id="WP_308715553.1">
    <property type="nucleotide sequence ID" value="NZ_JAVHUY010000029.1"/>
</dbReference>
<feature type="compositionally biased region" description="Low complexity" evidence="7">
    <location>
        <begin position="289"/>
        <end position="305"/>
    </location>
</feature>
<comment type="caution">
    <text evidence="10">The sequence shown here is derived from an EMBL/GenBank/DDBJ whole genome shotgun (WGS) entry which is preliminary data.</text>
</comment>
<dbReference type="PANTHER" id="PTHR43289:SF6">
    <property type="entry name" value="SERINE_THREONINE-PROTEIN KINASE NEKL-3"/>
    <property type="match status" value="1"/>
</dbReference>
<keyword evidence="5 10" id="KW-0418">Kinase</keyword>
<organism evidence="10 11">
    <name type="scientific">Phytohabitans maris</name>
    <dbReference type="NCBI Taxonomy" id="3071409"/>
    <lineage>
        <taxon>Bacteria</taxon>
        <taxon>Bacillati</taxon>
        <taxon>Actinomycetota</taxon>
        <taxon>Actinomycetes</taxon>
        <taxon>Micromonosporales</taxon>
        <taxon>Micromonosporaceae</taxon>
    </lineage>
</organism>
<evidence type="ECO:0000256" key="5">
    <source>
        <dbReference type="ARBA" id="ARBA00022777"/>
    </source>
</evidence>
<evidence type="ECO:0000259" key="9">
    <source>
        <dbReference type="PROSITE" id="PS50011"/>
    </source>
</evidence>
<evidence type="ECO:0000313" key="11">
    <source>
        <dbReference type="Proteomes" id="UP001230908"/>
    </source>
</evidence>
<evidence type="ECO:0000256" key="8">
    <source>
        <dbReference type="SAM" id="Phobius"/>
    </source>
</evidence>
<name>A0ABU0ZML7_9ACTN</name>
<dbReference type="CDD" id="cd14014">
    <property type="entry name" value="STKc_PknB_like"/>
    <property type="match status" value="1"/>
</dbReference>
<feature type="region of interest" description="Disordered" evidence="7">
    <location>
        <begin position="274"/>
        <end position="326"/>
    </location>
</feature>
<evidence type="ECO:0000256" key="4">
    <source>
        <dbReference type="ARBA" id="ARBA00022741"/>
    </source>
</evidence>
<keyword evidence="11" id="KW-1185">Reference proteome</keyword>
<dbReference type="Proteomes" id="UP001230908">
    <property type="component" value="Unassembled WGS sequence"/>
</dbReference>
<feature type="region of interest" description="Disordered" evidence="7">
    <location>
        <begin position="1"/>
        <end position="20"/>
    </location>
</feature>
<dbReference type="PANTHER" id="PTHR43289">
    <property type="entry name" value="MITOGEN-ACTIVATED PROTEIN KINASE KINASE KINASE 20-RELATED"/>
    <property type="match status" value="1"/>
</dbReference>
<feature type="region of interest" description="Disordered" evidence="7">
    <location>
        <begin position="356"/>
        <end position="444"/>
    </location>
</feature>
<keyword evidence="6" id="KW-0067">ATP-binding</keyword>
<dbReference type="EC" id="2.7.11.1" evidence="1"/>
<evidence type="ECO:0000256" key="1">
    <source>
        <dbReference type="ARBA" id="ARBA00012513"/>
    </source>
</evidence>
<evidence type="ECO:0000313" key="10">
    <source>
        <dbReference type="EMBL" id="MDQ7908283.1"/>
    </source>
</evidence>
<gene>
    <name evidence="10" type="ORF">RB614_27525</name>
</gene>
<feature type="compositionally biased region" description="Low complexity" evidence="7">
    <location>
        <begin position="373"/>
        <end position="399"/>
    </location>
</feature>
<dbReference type="GO" id="GO:0004674">
    <property type="term" value="F:protein serine/threonine kinase activity"/>
    <property type="evidence" value="ECO:0007669"/>
    <property type="project" value="UniProtKB-EC"/>
</dbReference>
<keyword evidence="4" id="KW-0547">Nucleotide-binding</keyword>
<evidence type="ECO:0000256" key="2">
    <source>
        <dbReference type="ARBA" id="ARBA00022527"/>
    </source>
</evidence>
<dbReference type="Pfam" id="PF00069">
    <property type="entry name" value="Pkinase"/>
    <property type="match status" value="1"/>
</dbReference>
<dbReference type="PROSITE" id="PS50011">
    <property type="entry name" value="PROTEIN_KINASE_DOM"/>
    <property type="match status" value="1"/>
</dbReference>
<dbReference type="SUPFAM" id="SSF56112">
    <property type="entry name" value="Protein kinase-like (PK-like)"/>
    <property type="match status" value="1"/>
</dbReference>
<reference evidence="10 11" key="1">
    <citation type="submission" date="2023-08" db="EMBL/GenBank/DDBJ databases">
        <title>Phytohabitans sansha sp. nov., isolated from marine sediment.</title>
        <authorList>
            <person name="Zhao Y."/>
            <person name="Yi K."/>
        </authorList>
    </citation>
    <scope>NUCLEOTIDE SEQUENCE [LARGE SCALE GENOMIC DNA]</scope>
    <source>
        <strain evidence="10 11">ZYX-F-186</strain>
    </source>
</reference>
<dbReference type="SMART" id="SM00220">
    <property type="entry name" value="S_TKc"/>
    <property type="match status" value="1"/>
</dbReference>
<accession>A0ABU0ZML7</accession>
<keyword evidence="8" id="KW-0812">Transmembrane</keyword>
<keyword evidence="2" id="KW-0723">Serine/threonine-protein kinase</keyword>
<evidence type="ECO:0000256" key="6">
    <source>
        <dbReference type="ARBA" id="ARBA00022840"/>
    </source>
</evidence>
<sequence>MPDEGDDTAQGPSGTAGGVRLAGRFRVANGQPVREGRGEVLYADDEKLGRQVVLKRTSRGEARACARVRHRHIVTVYDVLEIDDGAYRGVWLVMERLPGGSLSGQRFGVQQAARIGEQLADALVALHSAGLVHCDVKPANVVRDRDGTVKLADFDAAQRIGGMDTISPDVPIAYTTNYAAPELINGLPVAACDVFSLGATVHALVTGVPPRPWADANPDGAGMAGLAARPDGIQIHDAAGPLRPILEKLLKAARQDRPTAEEARRMLAEFAQTSGALPLPAPAPPPADGPDAGSPPASAPRSPAPVGEAVTPLSPAQAGEMSTVRRRGRGRALTAIAAAMAVALIVGILAWPEKGDESGAGPPAATPSHTANARPEASRTAPPTRTATAPTATPRAAGAVGQNGGPASSRAVPAQGGSTRSGSGQGSGTPVGPRIEVSVGPRTSADGCSGNCFFVEFLATGLKPDTDYHFEPWSDTWGQANPGVTLNSGGDGRIHSDDRFPFDGDNHRVWVIGESKDGGDPFRSNTITWPSD</sequence>
<keyword evidence="3 10" id="KW-0808">Transferase</keyword>
<protein>
    <recommendedName>
        <fullName evidence="1">non-specific serine/threonine protein kinase</fullName>
        <ecNumber evidence="1">2.7.11.1</ecNumber>
    </recommendedName>
</protein>
<dbReference type="InterPro" id="IPR011009">
    <property type="entry name" value="Kinase-like_dom_sf"/>
</dbReference>
<dbReference type="EMBL" id="JAVHUY010000029">
    <property type="protein sequence ID" value="MDQ7908283.1"/>
    <property type="molecule type" value="Genomic_DNA"/>
</dbReference>